<feature type="compositionally biased region" description="Low complexity" evidence="6">
    <location>
        <begin position="3058"/>
        <end position="3069"/>
    </location>
</feature>
<dbReference type="Proteomes" id="UP001168821">
    <property type="component" value="Unassembled WGS sequence"/>
</dbReference>
<keyword evidence="10" id="KW-1185">Reference proteome</keyword>
<evidence type="ECO:0000256" key="5">
    <source>
        <dbReference type="ARBA" id="ARBA00022842"/>
    </source>
</evidence>
<comment type="cofactor">
    <cofactor evidence="2">
        <name>Mg(2+)</name>
        <dbReference type="ChEBI" id="CHEBI:18420"/>
    </cofactor>
</comment>
<evidence type="ECO:0000256" key="6">
    <source>
        <dbReference type="SAM" id="MobiDB-lite"/>
    </source>
</evidence>
<name>A0AA38MIR2_9CUCU</name>
<dbReference type="GO" id="GO:0050265">
    <property type="term" value="F:RNA uridylyltransferase activity"/>
    <property type="evidence" value="ECO:0007669"/>
    <property type="project" value="TreeGrafter"/>
</dbReference>
<protein>
    <submittedName>
        <fullName evidence="9">Uncharacterized protein</fullName>
    </submittedName>
</protein>
<comment type="caution">
    <text evidence="9">The sequence shown here is derived from an EMBL/GenBank/DDBJ whole genome shotgun (WGS) entry which is preliminary data.</text>
</comment>
<evidence type="ECO:0000313" key="9">
    <source>
        <dbReference type="EMBL" id="KAJ3657593.1"/>
    </source>
</evidence>
<evidence type="ECO:0000313" key="10">
    <source>
        <dbReference type="Proteomes" id="UP001168821"/>
    </source>
</evidence>
<accession>A0AA38MIR2</accession>
<feature type="domain" description="PAP-associated" evidence="7">
    <location>
        <begin position="744"/>
        <end position="813"/>
    </location>
</feature>
<feature type="domain" description="Poly(A) RNA polymerase mitochondrial-like central palm" evidence="8">
    <location>
        <begin position="545"/>
        <end position="670"/>
    </location>
</feature>
<feature type="compositionally biased region" description="Polar residues" evidence="6">
    <location>
        <begin position="3082"/>
        <end position="3105"/>
    </location>
</feature>
<evidence type="ECO:0000259" key="8">
    <source>
        <dbReference type="Pfam" id="PF22600"/>
    </source>
</evidence>
<evidence type="ECO:0000256" key="4">
    <source>
        <dbReference type="ARBA" id="ARBA00022723"/>
    </source>
</evidence>
<dbReference type="InterPro" id="IPR043519">
    <property type="entry name" value="NT_sf"/>
</dbReference>
<keyword evidence="3" id="KW-0808">Transferase</keyword>
<evidence type="ECO:0000256" key="1">
    <source>
        <dbReference type="ARBA" id="ARBA00001936"/>
    </source>
</evidence>
<gene>
    <name evidence="9" type="ORF">Zmor_009382</name>
</gene>
<dbReference type="GO" id="GO:0031123">
    <property type="term" value="P:RNA 3'-end processing"/>
    <property type="evidence" value="ECO:0007669"/>
    <property type="project" value="TreeGrafter"/>
</dbReference>
<reference evidence="9" key="1">
    <citation type="journal article" date="2023" name="G3 (Bethesda)">
        <title>Whole genome assemblies of Zophobas morio and Tenebrio molitor.</title>
        <authorList>
            <person name="Kaur S."/>
            <person name="Stinson S.A."/>
            <person name="diCenzo G.C."/>
        </authorList>
    </citation>
    <scope>NUCLEOTIDE SEQUENCE</scope>
    <source>
        <strain evidence="9">QUZm001</strain>
    </source>
</reference>
<evidence type="ECO:0000256" key="3">
    <source>
        <dbReference type="ARBA" id="ARBA00022679"/>
    </source>
</evidence>
<dbReference type="Gene3D" id="1.10.1410.10">
    <property type="match status" value="6"/>
</dbReference>
<feature type="compositionally biased region" description="Low complexity" evidence="6">
    <location>
        <begin position="3020"/>
        <end position="3038"/>
    </location>
</feature>
<dbReference type="SUPFAM" id="SSF81631">
    <property type="entry name" value="PAP/OAS1 substrate-binding domain"/>
    <property type="match status" value="6"/>
</dbReference>
<dbReference type="Pfam" id="PF03828">
    <property type="entry name" value="PAP_assoc"/>
    <property type="match status" value="1"/>
</dbReference>
<feature type="region of interest" description="Disordered" evidence="6">
    <location>
        <begin position="2953"/>
        <end position="2993"/>
    </location>
</feature>
<sequence length="3124" mass="358039">METFDESVQHLVNWGTEDSDFDFAQFTQKVANAVKDLPTFDEQLAVFVNQVRDDAAEVKKNSSIVCDDLTAALDSLSPGHKVHLHSEVATGLLIHDNHIEMYLEEPEENLKPQAIKYALVQSGKFYVILNAHCPEWTITFRHVETKIKCRLTNGNILALRKSELLQYYLSLDEKIYSLVLFIAFWTMCYKIARFSPQAVYMLVIFYLQQEPYKLPSVVELQRDVVPEMERGWNCAFAPQEYTNDELENATIDDLVFGFFKFYENFDYFDYVVSPYLGYAVKKTCFMEPFDLPEDYNKRGLMLPVKRTWCTQDPFEHTKNLASPLLTPESCRRFLALCSTSLEFFSQGENQLLHRLVLGAQRLPLNSGSFYIYKDSEEDFAEWRRFVKRVILATLCEVLACTFTEGPSAEPLKFKVKSKCPVLENRMVASKKVGDFPSDMGELEKEIHLTSHIVKEFSAKKYCMQSVVDVVFVPDPWRVKIVISCKQRGTIHIDQFLKIKLGRFLEEREKTEEFLGRRFSRDAVDANSPPAISPDILDYVKEGATFSDQILILYNILLTDRAEVDKNYQIISQDLTSILTEKFPDHSIHPYGSRFLNLDFADSSYDIYIDLGTTNSQKELENLFLNCGKFCNISTSEDSIKWRHVETQATCVLNLSNKLSLKTTNLIKYYCSLDEKIPVLMKIVKFWNLKYELAISSYALCLMVIYYLQDAPYKVPSVKQLLIPRSEGDFQPVEFSDENLKREGICELLRGFFRFYSSFRYLSNVVSPLCGFLVDKRSFLNSSREPDWYQHYIQATGDFTLNCGFCIQDPFEHSKNVSAAISREESGEFAAMCRSAVQAFAENLTSLFSLRRDKIFGTCRIENDKFWRDFVEVNALNIMRGVLGCSLIESCTVGGVTKYVVYQWVNIWDNWIEVLKQLPAEKRDDGDVTQHILKNQALVAYNMIQVELRFSENPFKVDLVVKGSDKSHFVHVLYTKLLMVPTEPESINGLKNQLISKLKQIPTFTEQIAIFVKTLQPNRTTIDLQFWHVYRDLVSDLGSLIKILQRLGDAALMEMYTHLSPVHFRAGMKAKRKTEKRKLEEVMSLLDESKNFVNARLIPKTTYKVVECLHVPTQLVCVIDVTQKSKKAGTVMFNYYMNLDEKVQQLCLFVKYWNSCYLPTKHTFVPDVLYLLVIFFLQQEPYKLPPIADILVQRNVDKPVFRHLKFKSVALQRATIFELVRGFFKFYSEFDYFTRVVAPLNGFATFKTNSNHKKSMLSTLFIEHPYRSGTTMMEPKSYFTSAVFSHRCRQSLSLVDNGEVDLLPALIQPRQDHPSFELVNRTRVDHQRWKKMMVDGFQKIAVELLAATFKNSNEDGLFTISCRLDFYSHKQFRKYLKKVRCVFSGSTAWDGDVEFFSNVLDENSRREVDVRLEFSECPSKMVLSFPKPDFFVFQSVHIFYTRMMKFQENVPRFDVFDQPSFLQSLEEGKTFPDQAAILENNLIPHKDKMKVHQIMLTRDLTSTLSPNFPTIKFDIYDANITGCTWSNSKFIQMCVHDITLEESTPTTIHDLLTKNDVFSNVFVLENCENSIKANHVPTNTIFELNLKSKLPLQTSQLIKFYMSLDPRISSLMTITKFWLDWDNNNFTNESLPLMTIFYLQVVFKFPPVGEMTSYFQSTVDSSKAANLLKGSALFDLVVGFFEFYHSFDYNSYVVSPYFGVLVEKVCLLSPLDLPDGFQSYLNQGIEFTMGSYIDVQDPFLLHKNVTMHLMDTDLSVFFRRCRCAVRDLKTPSLSVILKHQEQDLVVSYTIKRNENQDPQKWVHTLFMLVTKLLRDVVDADVSFLVKPTDDGVCVWDCKGTHNACQMRAQAAKRLLLPDGISDVEKEIAITKAVNAQFFSLSKNWKVIVELILEKDVSAVTLRVKRWFLAHLRECKGQFIYAQLNKALRGPLCDVNEDTLEDKDAQKSDPATTLIANKFNSAHTLAEQVEAIRSTLGVNDQNNDLIEEDLKTTLGAHFTLKKISFNFRLLTSENLDIHIQLESETQSKCLQKIKELICKSDKFSDVFLISTQIICTHTETGTVCNLNTDDKFSEHRRNLLKYYLSLDENVARLMSYVKLWADHGKFTGVYGFSSDAIYTMVVFFLQVHYNLPCVRQLQDNQPPVEIDGWNCAFKPLEFTNDHLRNCNIRDLVVQFFEFYGNFDYVSQVISPFLGEVVDKVRFLKPYDLPDSYHRYIQKNGVLTVDSSLCIQDFYDHGRNVSAAQLYLSGMFSIVCYFSAEIIKSNEINFMQKPKLDHRTCLSILVGTTDAKELQTVVETIFKKVFACSIWPVAPGNVFARYEGVALYDIWSTRMVSLKKVGPIADRIERQACVTSGIVRESQQNVCAKFSLSLIERTDYVEIHFVRISDFPVAFHLWSFLRVEFFKEQNRLSGYVLKDLPYSIKVPQPEIPVVADRTDTQEPSSSDQDLPMAELNRNNPPTFTQQVSFFHTNFVTDKVTLDQQLKTLSSDLSSVLSNGGKFVFYGSAVTGLHLRHSDINIQIYERSPMKIKTLLCESNAFSDVSCPDNVQIKCVHVATQLRLSLTFRRGIAVKTSQLISYYLSLDEKLPPLVTTIKYWMYYQKLLKDGQFTGYAITLMVIFYLQEVYKFPSVVSLQNKCAPVYVDNWNCAYDSTPAAESLPELGTLFDLVKGFFKFYGDLDYFLFVVTPFIGTPAAKSRFLSPFTLPEEYKCYVTMQQELAVDSGLCVQDPFEHSRNLTASITYWDACEFAMRCRDAVRRMHLEEDRMLSDLFIYNKWLKVEFSLLKPCKLSKEKWVQEVKDLTSKILARVLGCKMMDVTNANGCTLYKCKGSNAVRENRIRTLKGLLKGMRSNISSIEKEIAVTTQIMKSFNFPNQGTWNFKVRVITEDNPFRVTFSVSGSTEEYFCHFLYTRLVKFLASEVKAPITLYYPSVVPTTVEAPVVKIEELTPTVSLKRPIEDSSPVSTKKMKPTDVNTSQDDESQQQPVSANEETETCEIVATAAPQTEELNEITAVLTDTEVASGSVEPEVASVSVEPSGADVTPDSSVCAEAANATPGSSAVEEPSAVSSNETLVNQKIEDQVPSTSTDEQSPQEASLLSSPSQVSICTDSTCDFSEFRLLSFPI</sequence>
<keyword evidence="5" id="KW-0460">Magnesium</keyword>
<dbReference type="GO" id="GO:1990817">
    <property type="term" value="F:poly(A) RNA polymerase activity"/>
    <property type="evidence" value="ECO:0007669"/>
    <property type="project" value="UniProtKB-ARBA"/>
</dbReference>
<evidence type="ECO:0000256" key="2">
    <source>
        <dbReference type="ARBA" id="ARBA00001946"/>
    </source>
</evidence>
<organism evidence="9 10">
    <name type="scientific">Zophobas morio</name>
    <dbReference type="NCBI Taxonomy" id="2755281"/>
    <lineage>
        <taxon>Eukaryota</taxon>
        <taxon>Metazoa</taxon>
        <taxon>Ecdysozoa</taxon>
        <taxon>Arthropoda</taxon>
        <taxon>Hexapoda</taxon>
        <taxon>Insecta</taxon>
        <taxon>Pterygota</taxon>
        <taxon>Neoptera</taxon>
        <taxon>Endopterygota</taxon>
        <taxon>Coleoptera</taxon>
        <taxon>Polyphaga</taxon>
        <taxon>Cucujiformia</taxon>
        <taxon>Tenebrionidae</taxon>
        <taxon>Zophobas</taxon>
    </lineage>
</organism>
<dbReference type="Pfam" id="PF22600">
    <property type="entry name" value="MTPAP-like_central"/>
    <property type="match status" value="1"/>
</dbReference>
<dbReference type="SUPFAM" id="SSF81301">
    <property type="entry name" value="Nucleotidyltransferase"/>
    <property type="match status" value="2"/>
</dbReference>
<dbReference type="InterPro" id="IPR002058">
    <property type="entry name" value="PAP_assoc"/>
</dbReference>
<dbReference type="PANTHER" id="PTHR12271">
    <property type="entry name" value="POLY A POLYMERASE CID PAP -RELATED"/>
    <property type="match status" value="1"/>
</dbReference>
<dbReference type="InterPro" id="IPR054708">
    <property type="entry name" value="MTPAP-like_central"/>
</dbReference>
<comment type="cofactor">
    <cofactor evidence="1">
        <name>Mn(2+)</name>
        <dbReference type="ChEBI" id="CHEBI:29035"/>
    </cofactor>
</comment>
<feature type="compositionally biased region" description="Polar residues" evidence="6">
    <location>
        <begin position="2972"/>
        <end position="2989"/>
    </location>
</feature>
<dbReference type="EMBL" id="JALNTZ010000003">
    <property type="protein sequence ID" value="KAJ3657593.1"/>
    <property type="molecule type" value="Genomic_DNA"/>
</dbReference>
<dbReference type="GO" id="GO:0046872">
    <property type="term" value="F:metal ion binding"/>
    <property type="evidence" value="ECO:0007669"/>
    <property type="project" value="UniProtKB-KW"/>
</dbReference>
<dbReference type="PANTHER" id="PTHR12271:SF66">
    <property type="entry name" value="TERMINAL URIDYLYLTRANSFERASE TAILOR"/>
    <property type="match status" value="1"/>
</dbReference>
<keyword evidence="4" id="KW-0479">Metal-binding</keyword>
<feature type="region of interest" description="Disordered" evidence="6">
    <location>
        <begin position="3020"/>
        <end position="3105"/>
    </location>
</feature>
<proteinExistence type="predicted"/>
<evidence type="ECO:0000259" key="7">
    <source>
        <dbReference type="Pfam" id="PF03828"/>
    </source>
</evidence>